<organism evidence="1 2">
    <name type="scientific">Planococcus dechangensis</name>
    <dbReference type="NCBI Taxonomy" id="1176255"/>
    <lineage>
        <taxon>Bacteria</taxon>
        <taxon>Bacillati</taxon>
        <taxon>Bacillota</taxon>
        <taxon>Bacilli</taxon>
        <taxon>Bacillales</taxon>
        <taxon>Caryophanaceae</taxon>
        <taxon>Planococcus</taxon>
    </lineage>
</organism>
<evidence type="ECO:0000313" key="1">
    <source>
        <dbReference type="EMBL" id="MFC4714074.1"/>
    </source>
</evidence>
<dbReference type="RefSeq" id="WP_377279809.1">
    <property type="nucleotide sequence ID" value="NZ_JBHSGL010000015.1"/>
</dbReference>
<gene>
    <name evidence="1" type="ORF">ACFO5U_14595</name>
</gene>
<comment type="caution">
    <text evidence="1">The sequence shown here is derived from an EMBL/GenBank/DDBJ whole genome shotgun (WGS) entry which is preliminary data.</text>
</comment>
<dbReference type="EMBL" id="JBHSGL010000015">
    <property type="protein sequence ID" value="MFC4714074.1"/>
    <property type="molecule type" value="Genomic_DNA"/>
</dbReference>
<dbReference type="Proteomes" id="UP001595932">
    <property type="component" value="Unassembled WGS sequence"/>
</dbReference>
<proteinExistence type="predicted"/>
<sequence length="181" mass="21730">MAYARFHLEQKQNHLLIEEYNKLENLYSNLKDCAEDLYNLGISESWTDFDKLDDIVFVKEDTDEVFFLSVKNSKKKMINHKLNQRNLKEDKIKKLFDVKFKRVQRHLKYLDANTLGTTLNLLEEFYSNIYSDLDRNSVKENEFIKEMDNGYKLDLKFLKSMSNSNSEKSSFEDEIYSFDRR</sequence>
<reference evidence="2" key="1">
    <citation type="journal article" date="2019" name="Int. J. Syst. Evol. Microbiol.">
        <title>The Global Catalogue of Microorganisms (GCM) 10K type strain sequencing project: providing services to taxonomists for standard genome sequencing and annotation.</title>
        <authorList>
            <consortium name="The Broad Institute Genomics Platform"/>
            <consortium name="The Broad Institute Genome Sequencing Center for Infectious Disease"/>
            <person name="Wu L."/>
            <person name="Ma J."/>
        </authorList>
    </citation>
    <scope>NUCLEOTIDE SEQUENCE [LARGE SCALE GENOMIC DNA]</scope>
    <source>
        <strain evidence="2">CGMCC 1.12151</strain>
    </source>
</reference>
<keyword evidence="2" id="KW-1185">Reference proteome</keyword>
<accession>A0ABV9MF62</accession>
<name>A0ABV9MF62_9BACL</name>
<protein>
    <submittedName>
        <fullName evidence="1">Uncharacterized protein</fullName>
    </submittedName>
</protein>
<evidence type="ECO:0000313" key="2">
    <source>
        <dbReference type="Proteomes" id="UP001595932"/>
    </source>
</evidence>